<feature type="compositionally biased region" description="Low complexity" evidence="1">
    <location>
        <begin position="339"/>
        <end position="364"/>
    </location>
</feature>
<dbReference type="Proteomes" id="UP000717515">
    <property type="component" value="Unassembled WGS sequence"/>
</dbReference>
<evidence type="ECO:0000256" key="1">
    <source>
        <dbReference type="SAM" id="MobiDB-lite"/>
    </source>
</evidence>
<name>A0A9P8A0R6_MORAP</name>
<proteinExistence type="predicted"/>
<feature type="region of interest" description="Disordered" evidence="1">
    <location>
        <begin position="329"/>
        <end position="373"/>
    </location>
</feature>
<dbReference type="PANTHER" id="PTHR28232">
    <property type="entry name" value="TRANSCRIPTIONAL REGULATORY PROTEIN RXT2"/>
    <property type="match status" value="1"/>
</dbReference>
<dbReference type="PANTHER" id="PTHR28232:SF1">
    <property type="entry name" value="TRANSCRIPTIONAL REGULATORY PROTEIN RXT2"/>
    <property type="match status" value="1"/>
</dbReference>
<dbReference type="GO" id="GO:0005829">
    <property type="term" value="C:cytosol"/>
    <property type="evidence" value="ECO:0007669"/>
    <property type="project" value="TreeGrafter"/>
</dbReference>
<evidence type="ECO:0000259" key="2">
    <source>
        <dbReference type="Pfam" id="PF08595"/>
    </source>
</evidence>
<dbReference type="GO" id="GO:0033698">
    <property type="term" value="C:Rpd3L complex"/>
    <property type="evidence" value="ECO:0007669"/>
    <property type="project" value="TreeGrafter"/>
</dbReference>
<sequence length="373" mass="41539">MDSMLDQSITVDAEHLMALKHGKRMAPFPEQSVSSPTSLARKVKDDSSDEEEIGFVPHNRGNKLKRRANPITGGCRLFVPDISALDEQEHEIRSNFRRSLAASGVGSSSIPTGGTGLSSRSALASSSNGMRREVIQIRGSTAGRLVVGEDGSGGHAEDMVSEDENPYADIKIGEIFSPLESSTEILQRPQLRKLFKSPQLQIMAVHAMAMIEREKMVNKMMSRVALILQGDDPLYPQLGYGMGEGCSTAMMGMPDQEELVAGNRNWKENGEDQEQVQKTLSLLMENINCSNQYIDLLSESRDGVNHVSKQKRRLWKKLKEKRERELRRRMLAKGSGNKGAHSNSGQASSSMMQQQHQHSQQQQQQHHHRDKHS</sequence>
<feature type="domain" description="Transcriptional regulatory protein RXT2 N-terminal" evidence="2">
    <location>
        <begin position="157"/>
        <end position="231"/>
    </location>
</feature>
<evidence type="ECO:0000313" key="3">
    <source>
        <dbReference type="EMBL" id="KAG9320366.1"/>
    </source>
</evidence>
<feature type="compositionally biased region" description="Low complexity" evidence="1">
    <location>
        <begin position="117"/>
        <end position="127"/>
    </location>
</feature>
<feature type="region of interest" description="Disordered" evidence="1">
    <location>
        <begin position="27"/>
        <end position="51"/>
    </location>
</feature>
<dbReference type="InterPro" id="IPR013904">
    <property type="entry name" value="RXT2_N"/>
</dbReference>
<protein>
    <recommendedName>
        <fullName evidence="2">Transcriptional regulatory protein RXT2 N-terminal domain-containing protein</fullName>
    </recommendedName>
</protein>
<organism evidence="3 4">
    <name type="scientific">Mortierella alpina</name>
    <name type="common">Oleaginous fungus</name>
    <name type="synonym">Mortierella renispora</name>
    <dbReference type="NCBI Taxonomy" id="64518"/>
    <lineage>
        <taxon>Eukaryota</taxon>
        <taxon>Fungi</taxon>
        <taxon>Fungi incertae sedis</taxon>
        <taxon>Mucoromycota</taxon>
        <taxon>Mortierellomycotina</taxon>
        <taxon>Mortierellomycetes</taxon>
        <taxon>Mortierellales</taxon>
        <taxon>Mortierellaceae</taxon>
        <taxon>Mortierella</taxon>
    </lineage>
</organism>
<comment type="caution">
    <text evidence="3">The sequence shown here is derived from an EMBL/GenBank/DDBJ whole genome shotgun (WGS) entry which is preliminary data.</text>
</comment>
<reference evidence="3" key="1">
    <citation type="submission" date="2021-07" db="EMBL/GenBank/DDBJ databases">
        <title>Draft genome of Mortierella alpina, strain LL118, isolated from an aspen leaf litter sample.</title>
        <authorList>
            <person name="Yang S."/>
            <person name="Vinatzer B.A."/>
        </authorList>
    </citation>
    <scope>NUCLEOTIDE SEQUENCE</scope>
    <source>
        <strain evidence="3">LL118</strain>
    </source>
</reference>
<gene>
    <name evidence="3" type="ORF">KVV02_008283</name>
</gene>
<accession>A0A9P8A0R6</accession>
<dbReference type="AlphaFoldDB" id="A0A9P8A0R6"/>
<dbReference type="EMBL" id="JAIFTL010000297">
    <property type="protein sequence ID" value="KAG9320366.1"/>
    <property type="molecule type" value="Genomic_DNA"/>
</dbReference>
<feature type="region of interest" description="Disordered" evidence="1">
    <location>
        <begin position="103"/>
        <end position="129"/>
    </location>
</feature>
<evidence type="ECO:0000313" key="4">
    <source>
        <dbReference type="Proteomes" id="UP000717515"/>
    </source>
</evidence>
<dbReference type="InterPro" id="IPR039602">
    <property type="entry name" value="Rxt2"/>
</dbReference>
<dbReference type="Pfam" id="PF08595">
    <property type="entry name" value="RXT2_N"/>
    <property type="match status" value="1"/>
</dbReference>